<reference evidence="1" key="1">
    <citation type="journal article" date="2015" name="Nature">
        <title>Complex archaea that bridge the gap between prokaryotes and eukaryotes.</title>
        <authorList>
            <person name="Spang A."/>
            <person name="Saw J.H."/>
            <person name="Jorgensen S.L."/>
            <person name="Zaremba-Niedzwiedzka K."/>
            <person name="Martijn J."/>
            <person name="Lind A.E."/>
            <person name="van Eijk R."/>
            <person name="Schleper C."/>
            <person name="Guy L."/>
            <person name="Ettema T.J."/>
        </authorList>
    </citation>
    <scope>NUCLEOTIDE SEQUENCE</scope>
</reference>
<dbReference type="AlphaFoldDB" id="A0A0F9PBI3"/>
<sequence>IDSLFLEGASKVRPTAERTLKKVKERVGLG</sequence>
<name>A0A0F9PBI3_9ZZZZ</name>
<evidence type="ECO:0008006" key="2">
    <source>
        <dbReference type="Google" id="ProtNLM"/>
    </source>
</evidence>
<organism evidence="1">
    <name type="scientific">marine sediment metagenome</name>
    <dbReference type="NCBI Taxonomy" id="412755"/>
    <lineage>
        <taxon>unclassified sequences</taxon>
        <taxon>metagenomes</taxon>
        <taxon>ecological metagenomes</taxon>
    </lineage>
</organism>
<feature type="non-terminal residue" evidence="1">
    <location>
        <position position="1"/>
    </location>
</feature>
<dbReference type="EMBL" id="LAZR01005638">
    <property type="protein sequence ID" value="KKM98305.1"/>
    <property type="molecule type" value="Genomic_DNA"/>
</dbReference>
<proteinExistence type="predicted"/>
<evidence type="ECO:0000313" key="1">
    <source>
        <dbReference type="EMBL" id="KKM98305.1"/>
    </source>
</evidence>
<protein>
    <recommendedName>
        <fullName evidence="2">Tryptophan--tRNA ligase</fullName>
    </recommendedName>
</protein>
<gene>
    <name evidence="1" type="ORF">LCGC14_1159350</name>
</gene>
<accession>A0A0F9PBI3</accession>
<comment type="caution">
    <text evidence="1">The sequence shown here is derived from an EMBL/GenBank/DDBJ whole genome shotgun (WGS) entry which is preliminary data.</text>
</comment>